<proteinExistence type="predicted"/>
<protein>
    <submittedName>
        <fullName evidence="1">Nucleoside triphosphate pyrophosphohydrolase</fullName>
    </submittedName>
</protein>
<dbReference type="EMBL" id="BK015859">
    <property type="protein sequence ID" value="DAD70019.1"/>
    <property type="molecule type" value="Genomic_DNA"/>
</dbReference>
<evidence type="ECO:0000313" key="1">
    <source>
        <dbReference type="EMBL" id="DAD70019.1"/>
    </source>
</evidence>
<dbReference type="SUPFAM" id="SSF101386">
    <property type="entry name" value="all-alpha NTP pyrophosphatases"/>
    <property type="match status" value="1"/>
</dbReference>
<accession>A0A8S5LJL8</accession>
<sequence length="157" mass="18140">MRSLNVISRDEELLICNKAVNTFGQAIQKVVAMEECAELISAVNNKMIERENNIEEEIADVEIMCSQLSVMYDLQVIDCYKISTNITCEVELLNTAIEVLSNLQKSISKSLRDIESNVEQRLAETIIMCVHLREFVNEDKVNRFKQEKLNRLKELVW</sequence>
<organism evidence="1">
    <name type="scientific">Myoviridae sp. ct6F13</name>
    <dbReference type="NCBI Taxonomy" id="2827602"/>
    <lineage>
        <taxon>Viruses</taxon>
        <taxon>Duplodnaviria</taxon>
        <taxon>Heunggongvirae</taxon>
        <taxon>Uroviricota</taxon>
        <taxon>Caudoviricetes</taxon>
    </lineage>
</organism>
<reference evidence="1" key="1">
    <citation type="journal article" date="2021" name="Proc. Natl. Acad. Sci. U.S.A.">
        <title>A Catalog of Tens of Thousands of Viruses from Human Metagenomes Reveals Hidden Associations with Chronic Diseases.</title>
        <authorList>
            <person name="Tisza M.J."/>
            <person name="Buck C.B."/>
        </authorList>
    </citation>
    <scope>NUCLEOTIDE SEQUENCE</scope>
    <source>
        <strain evidence="1">Ct6F13</strain>
    </source>
</reference>
<name>A0A8S5LJL8_9CAUD</name>